<comment type="subcellular location">
    <subcellularLocation>
        <location evidence="1 7">Membrane</location>
        <topology evidence="1 7">Multi-pass membrane protein</topology>
    </subcellularLocation>
</comment>
<evidence type="ECO:0000256" key="1">
    <source>
        <dbReference type="ARBA" id="ARBA00004141"/>
    </source>
</evidence>
<dbReference type="PANTHER" id="PTHR19282">
    <property type="entry name" value="TETRASPANIN"/>
    <property type="match status" value="1"/>
</dbReference>
<dbReference type="RefSeq" id="XP_023162838.1">
    <property type="nucleotide sequence ID" value="XM_023307070.2"/>
</dbReference>
<organism evidence="8 9">
    <name type="scientific">Drosophila hydei</name>
    <name type="common">Fruit fly</name>
    <dbReference type="NCBI Taxonomy" id="7224"/>
    <lineage>
        <taxon>Eukaryota</taxon>
        <taxon>Metazoa</taxon>
        <taxon>Ecdysozoa</taxon>
        <taxon>Arthropoda</taxon>
        <taxon>Hexapoda</taxon>
        <taxon>Insecta</taxon>
        <taxon>Pterygota</taxon>
        <taxon>Neoptera</taxon>
        <taxon>Endopterygota</taxon>
        <taxon>Diptera</taxon>
        <taxon>Brachycera</taxon>
        <taxon>Muscomorpha</taxon>
        <taxon>Ephydroidea</taxon>
        <taxon>Drosophilidae</taxon>
        <taxon>Drosophila</taxon>
    </lineage>
</organism>
<gene>
    <name evidence="9 10 11" type="primary">LOC111593977</name>
</gene>
<dbReference type="RefSeq" id="XP_023162837.1">
    <property type="nucleotide sequence ID" value="XM_023307069.2"/>
</dbReference>
<dbReference type="GeneID" id="111593977"/>
<evidence type="ECO:0000256" key="4">
    <source>
        <dbReference type="ARBA" id="ARBA00022989"/>
    </source>
</evidence>
<keyword evidence="5 7" id="KW-0472">Membrane</keyword>
<sequence length="226" mass="24755">MGLSETTVKHLLLLLNFVYTVLGLVLIGFGIFFLIYVTSVSIGENVAGGLIISLGIVIVIIAVAGCVVAARESPRGLLLYVLAIVLLILTQLLFLSMVSHGTKDGLSGSINEGFEKLWDAERNETGALAYYETWLHCCGVNNYGDYAVINHAVPRSCCPELKCVNVSSVYKVGCKSQFVEYLDERLLVFKIVCWLLILGEAVGAFFGWLLLTGLKNQGRRNNSVWM</sequence>
<evidence type="ECO:0000313" key="11">
    <source>
        <dbReference type="RefSeq" id="XP_023162838.1"/>
    </source>
</evidence>
<dbReference type="PRINTS" id="PR00259">
    <property type="entry name" value="TMFOUR"/>
</dbReference>
<evidence type="ECO:0000313" key="8">
    <source>
        <dbReference type="Proteomes" id="UP000504633"/>
    </source>
</evidence>
<protein>
    <recommendedName>
        <fullName evidence="7">Tetraspanin</fullName>
    </recommendedName>
</protein>
<keyword evidence="3 7" id="KW-0812">Transmembrane</keyword>
<keyword evidence="8" id="KW-1185">Reference proteome</keyword>
<feature type="transmembrane region" description="Helical" evidence="7">
    <location>
        <begin position="187"/>
        <end position="211"/>
    </location>
</feature>
<name>A0A6J1LHN0_DROHY</name>
<feature type="disulfide bond" evidence="6">
    <location>
        <begin position="138"/>
        <end position="158"/>
    </location>
</feature>
<evidence type="ECO:0000256" key="2">
    <source>
        <dbReference type="ARBA" id="ARBA00006840"/>
    </source>
</evidence>
<evidence type="ECO:0000313" key="10">
    <source>
        <dbReference type="RefSeq" id="XP_023162837.1"/>
    </source>
</evidence>
<feature type="disulfide bond" evidence="6">
    <location>
        <begin position="137"/>
        <end position="174"/>
    </location>
</feature>
<dbReference type="InterPro" id="IPR000301">
    <property type="entry name" value="Tetraspanin_animals"/>
</dbReference>
<dbReference type="Gene3D" id="1.10.1450.10">
    <property type="entry name" value="Tetraspanin"/>
    <property type="match status" value="1"/>
</dbReference>
<dbReference type="KEGG" id="dhe:111593977"/>
<comment type="similarity">
    <text evidence="2 7">Belongs to the tetraspanin (TM4SF) family.</text>
</comment>
<accession>A0A6J1LHN0</accession>
<evidence type="ECO:0000256" key="6">
    <source>
        <dbReference type="PIRSR" id="PIRSR002419-1"/>
    </source>
</evidence>
<proteinExistence type="inferred from homology"/>
<keyword evidence="6" id="KW-1015">Disulfide bond</keyword>
<evidence type="ECO:0000256" key="3">
    <source>
        <dbReference type="ARBA" id="ARBA00022692"/>
    </source>
</evidence>
<dbReference type="GO" id="GO:0005886">
    <property type="term" value="C:plasma membrane"/>
    <property type="evidence" value="ECO:0007669"/>
    <property type="project" value="TreeGrafter"/>
</dbReference>
<feature type="transmembrane region" description="Helical" evidence="7">
    <location>
        <begin position="12"/>
        <end position="37"/>
    </location>
</feature>
<evidence type="ECO:0000256" key="7">
    <source>
        <dbReference type="RuleBase" id="RU361218"/>
    </source>
</evidence>
<feature type="transmembrane region" description="Helical" evidence="7">
    <location>
        <begin position="49"/>
        <end position="70"/>
    </location>
</feature>
<dbReference type="RefSeq" id="XP_023162836.1">
    <property type="nucleotide sequence ID" value="XM_023307068.2"/>
</dbReference>
<evidence type="ECO:0000313" key="9">
    <source>
        <dbReference type="RefSeq" id="XP_023162836.1"/>
    </source>
</evidence>
<evidence type="ECO:0000256" key="5">
    <source>
        <dbReference type="ARBA" id="ARBA00023136"/>
    </source>
</evidence>
<dbReference type="InterPro" id="IPR018499">
    <property type="entry name" value="Tetraspanin/Peripherin"/>
</dbReference>
<dbReference type="PIRSF" id="PIRSF002419">
    <property type="entry name" value="Tetraspanin"/>
    <property type="match status" value="1"/>
</dbReference>
<feature type="transmembrane region" description="Helical" evidence="7">
    <location>
        <begin position="77"/>
        <end position="98"/>
    </location>
</feature>
<dbReference type="OrthoDB" id="9972904at2759"/>
<dbReference type="AlphaFoldDB" id="A0A6J1LHN0"/>
<dbReference type="InterPro" id="IPR008952">
    <property type="entry name" value="Tetraspanin_EC2_sf"/>
</dbReference>
<reference evidence="9 10" key="1">
    <citation type="submission" date="2025-04" db="UniProtKB">
        <authorList>
            <consortium name="RefSeq"/>
        </authorList>
    </citation>
    <scope>IDENTIFICATION</scope>
    <source>
        <strain evidence="9 10">15085-1641.00</strain>
        <tissue evidence="9 10">Whole body</tissue>
    </source>
</reference>
<dbReference type="OMA" id="GCKSQFV"/>
<dbReference type="CDD" id="cd03127">
    <property type="entry name" value="tetraspanin_LEL"/>
    <property type="match status" value="1"/>
</dbReference>
<dbReference type="Proteomes" id="UP000504633">
    <property type="component" value="Unplaced"/>
</dbReference>
<keyword evidence="4 7" id="KW-1133">Transmembrane helix</keyword>
<dbReference type="SUPFAM" id="SSF48652">
    <property type="entry name" value="Tetraspanin"/>
    <property type="match status" value="1"/>
</dbReference>
<dbReference type="PANTHER" id="PTHR19282:SF551">
    <property type="entry name" value="RE08073P-RELATED"/>
    <property type="match status" value="1"/>
</dbReference>
<dbReference type="Pfam" id="PF00335">
    <property type="entry name" value="Tetraspanin"/>
    <property type="match status" value="1"/>
</dbReference>